<dbReference type="PANTHER" id="PTHR44688:SF16">
    <property type="entry name" value="DNA-BINDING TRANSCRIPTIONAL ACTIVATOR DEVR_DOSR"/>
    <property type="match status" value="1"/>
</dbReference>
<keyword evidence="2" id="KW-0238">DNA-binding</keyword>
<organism evidence="5 6">
    <name type="scientific">Pseudomonas auratipiscis</name>
    <dbReference type="NCBI Taxonomy" id="3115853"/>
    <lineage>
        <taxon>Bacteria</taxon>
        <taxon>Pseudomonadati</taxon>
        <taxon>Pseudomonadota</taxon>
        <taxon>Gammaproteobacteria</taxon>
        <taxon>Pseudomonadales</taxon>
        <taxon>Pseudomonadaceae</taxon>
        <taxon>Pseudomonas</taxon>
    </lineage>
</organism>
<dbReference type="Pfam" id="PF25873">
    <property type="entry name" value="WHD_MalT"/>
    <property type="match status" value="1"/>
</dbReference>
<evidence type="ECO:0000313" key="5">
    <source>
        <dbReference type="EMBL" id="MEE1865056.1"/>
    </source>
</evidence>
<dbReference type="InterPro" id="IPR059106">
    <property type="entry name" value="WHD_MalT"/>
</dbReference>
<proteinExistence type="predicted"/>
<dbReference type="PANTHER" id="PTHR44688">
    <property type="entry name" value="DNA-BINDING TRANSCRIPTIONAL ACTIVATOR DEVR_DOSR"/>
    <property type="match status" value="1"/>
</dbReference>
<keyword evidence="6" id="KW-1185">Reference proteome</keyword>
<dbReference type="AlphaFoldDB" id="A0AB35WPQ9"/>
<dbReference type="InterPro" id="IPR016032">
    <property type="entry name" value="Sig_transdc_resp-reg_C-effctor"/>
</dbReference>
<dbReference type="InterPro" id="IPR027417">
    <property type="entry name" value="P-loop_NTPase"/>
</dbReference>
<evidence type="ECO:0000256" key="1">
    <source>
        <dbReference type="ARBA" id="ARBA00023015"/>
    </source>
</evidence>
<dbReference type="CDD" id="cd06170">
    <property type="entry name" value="LuxR_C_like"/>
    <property type="match status" value="1"/>
</dbReference>
<dbReference type="SUPFAM" id="SSF46894">
    <property type="entry name" value="C-terminal effector domain of the bipartite response regulators"/>
    <property type="match status" value="1"/>
</dbReference>
<dbReference type="InterPro" id="IPR036388">
    <property type="entry name" value="WH-like_DNA-bd_sf"/>
</dbReference>
<gene>
    <name evidence="5" type="ORF">V0R53_01470</name>
</gene>
<dbReference type="Gene3D" id="1.25.40.10">
    <property type="entry name" value="Tetratricopeptide repeat domain"/>
    <property type="match status" value="1"/>
</dbReference>
<dbReference type="Proteomes" id="UP001307839">
    <property type="component" value="Unassembled WGS sequence"/>
</dbReference>
<keyword evidence="1" id="KW-0805">Transcription regulation</keyword>
<name>A0AB35WPQ9_9PSED</name>
<dbReference type="InterPro" id="IPR000792">
    <property type="entry name" value="Tscrpt_reg_LuxR_C"/>
</dbReference>
<dbReference type="InterPro" id="IPR011990">
    <property type="entry name" value="TPR-like_helical_dom_sf"/>
</dbReference>
<dbReference type="PROSITE" id="PS00622">
    <property type="entry name" value="HTH_LUXR_1"/>
    <property type="match status" value="1"/>
</dbReference>
<evidence type="ECO:0000313" key="6">
    <source>
        <dbReference type="Proteomes" id="UP001307839"/>
    </source>
</evidence>
<dbReference type="GO" id="GO:0003677">
    <property type="term" value="F:DNA binding"/>
    <property type="evidence" value="ECO:0007669"/>
    <property type="project" value="UniProtKB-KW"/>
</dbReference>
<dbReference type="Gene3D" id="1.10.10.10">
    <property type="entry name" value="Winged helix-like DNA-binding domain superfamily/Winged helix DNA-binding domain"/>
    <property type="match status" value="1"/>
</dbReference>
<evidence type="ECO:0000256" key="2">
    <source>
        <dbReference type="ARBA" id="ARBA00023125"/>
    </source>
</evidence>
<dbReference type="EMBL" id="JAZDQP010000001">
    <property type="protein sequence ID" value="MEE1865056.1"/>
    <property type="molecule type" value="Genomic_DNA"/>
</dbReference>
<dbReference type="PRINTS" id="PR00038">
    <property type="entry name" value="HTHLUXR"/>
</dbReference>
<dbReference type="SUPFAM" id="SSF48452">
    <property type="entry name" value="TPR-like"/>
    <property type="match status" value="1"/>
</dbReference>
<accession>A0AB35WPQ9</accession>
<dbReference type="GO" id="GO:0006355">
    <property type="term" value="P:regulation of DNA-templated transcription"/>
    <property type="evidence" value="ECO:0007669"/>
    <property type="project" value="InterPro"/>
</dbReference>
<dbReference type="PROSITE" id="PS50043">
    <property type="entry name" value="HTH_LUXR_2"/>
    <property type="match status" value="1"/>
</dbReference>
<dbReference type="InterPro" id="IPR041617">
    <property type="entry name" value="TPR_MalT"/>
</dbReference>
<keyword evidence="3" id="KW-0804">Transcription</keyword>
<sequence>MTSLHLQTLPSLPLSLPNLPARHLPRPHLVDLLLEKNPRLRLLCAPAGFGKSTLLCETLRQVPHGRSAWIAMNGQWLTLGAFCQQIGKAFGVNAKFYRDADALRAWFSQCEETLRLVLDDYPSQGPDPIGHWLDQLLGLPGCTLQVFVSCRQRPQLNLSRLLLEDELLELDSRQLGFSHDEFDRLMGLLAPNRCANDNAVLWQQSLGWCAATRLLCEASQQQGTVWLREYLQHEVLSRLTERQVSILCALAHLPKFNAALYAHLWDDESGTAAFELMLRTNAYFHMLDAAGQWYCLLPAIANALRDQLQGAALNQLRLRACHWLSSAGCIDDAIELALCAGQPDLAANLMDRLGFDWLFARQHLRKWLGWYDRMPPSLLLGSPRLVFQSARALLLSWRLDEAHSCIARLERFLPHPDPVQNQRLIANWQALHGSLEGLRGHAQTAREHCRQALAHLGSHDWRSAILCYSTLGRVEMATGNSQDGRQLLQDAVEIARRHGCLANEVLINTDRIRQAILADELAQAEILLHQSLELTRADTRPSLLLGRLQLLQGELHLLRGNTSDADKALQLGMSLARESADPFKLHGYIGLGEIAARRGDFDQASRAMHDAERHMHCQKAQASCYQMLLDYQRLRVLVHKGDWQAVVPLALAMQAQLNPESGRIAPLHTPSLPLRIQRVLAVAECELGQADQARQRLVAMIEQCERFKFNALAKEARSQLASLQAHDQGNAPLADPPVAKPSRFELSSRELAVLNLLASGLTNQEIGDSLFISLNTVKAHTKNINAKLGVKRRALAVMRAQEMGLLERGDAPVNDRAHRLTQG</sequence>
<dbReference type="Pfam" id="PF17874">
    <property type="entry name" value="TPR_MalT"/>
    <property type="match status" value="1"/>
</dbReference>
<dbReference type="RefSeq" id="WP_168198469.1">
    <property type="nucleotide sequence ID" value="NZ_JAZDCU010000001.1"/>
</dbReference>
<reference evidence="5 6" key="1">
    <citation type="submission" date="2024-01" db="EMBL/GenBank/DDBJ databases">
        <title>Unpublished Manusciprt.</title>
        <authorList>
            <person name="Duman M."/>
            <person name="Valdes E.G."/>
            <person name="Ajmi N."/>
            <person name="Altun S."/>
            <person name="Saticioglu I.B."/>
        </authorList>
    </citation>
    <scope>NUCLEOTIDE SEQUENCE [LARGE SCALE GENOMIC DNA]</scope>
    <source>
        <strain evidence="5 6">120P</strain>
    </source>
</reference>
<dbReference type="SMART" id="SM00421">
    <property type="entry name" value="HTH_LUXR"/>
    <property type="match status" value="1"/>
</dbReference>
<evidence type="ECO:0000259" key="4">
    <source>
        <dbReference type="PROSITE" id="PS50043"/>
    </source>
</evidence>
<comment type="caution">
    <text evidence="5">The sequence shown here is derived from an EMBL/GenBank/DDBJ whole genome shotgun (WGS) entry which is preliminary data.</text>
</comment>
<evidence type="ECO:0000256" key="3">
    <source>
        <dbReference type="ARBA" id="ARBA00023163"/>
    </source>
</evidence>
<dbReference type="SUPFAM" id="SSF52540">
    <property type="entry name" value="P-loop containing nucleoside triphosphate hydrolases"/>
    <property type="match status" value="1"/>
</dbReference>
<dbReference type="Pfam" id="PF00196">
    <property type="entry name" value="GerE"/>
    <property type="match status" value="1"/>
</dbReference>
<protein>
    <submittedName>
        <fullName evidence="5">LuxR C-terminal-related transcriptional regulator</fullName>
    </submittedName>
</protein>
<feature type="domain" description="HTH luxR-type" evidence="4">
    <location>
        <begin position="739"/>
        <end position="804"/>
    </location>
</feature>